<dbReference type="Proteomes" id="UP000005220">
    <property type="component" value="Chromosome 5"/>
</dbReference>
<sequence>MTLHSFCISLAILWLLLRLYKFLSIPVSEIVNTLNIKTPPAVKVSIDKISSTSITIHWENEPTINNSDNYISYFLLYMNNSQVAIFPNNPKSLYTCCSITNLTSQTQYQLDFITVNNMGFVNKVPSIYCMTKEKNNVEYTNEESGLKDREWRRNPVTSRVTRTPSNDSPVMESNDSNPNTYTNLTSLKDLENYSIDDLKKILICSQEYLHDVLAKKNVLANDFRDTKLGLELELENLKIQWSHEIEFKRSLKSNIKSLENSKLLSDLKFEKLQEKIENSKTKITKMKNDIDRWNELEQDDLNLDYLKEKYDKMINDKTNSLKEMDDKVKALQEEIIFKDDENKKLNVLKRTSSSTTLDDLNKPSSNDLFNSNQMTSILKKLDECSNEKTGLSNVKGEDHLSKLNENSMLGKLINEQLIIDNNNEYLWKSTKTNLIKRISSLQDKFNEIMVQNNRLKATIYAQPYAVNNNAPVEATPPHFLPNIATSNSSSNLALLNSKRGQTAKPLLSAFNVSSSDNSPQYQDAAASNLNQVNPSLIVSNSSQQGYLSPMSSNTASFLPSNNNPNMLHDDTIGHPWGFSSPQAPIQPQRNEEDQTFEYDDANHLIMGLQDIIYDETEYPESISNYSKVFTTDQLDSYWTDPKRNASGSNNHKKELPEQLRSPLPSSYNNDVFISPSSMQTPMNGTTLSSSISHKPFGVDGFTTSPYYNGTDTNHQINLALPLHDSYATQSTELDPLAVSESTNVNPDETITEGDEMAANHDATIFHSPSFNFMWHNTKSPRKTSSGSDAQRHKRNKSNSSSRSSWSNKLSLRHKSTSKPSMVIDEATNASVSSGDSVKKEGNDAANEEHANSGRKMSKLLSRSTMNSIFKLSSHDSHSPSTQQS</sequence>
<feature type="region of interest" description="Disordered" evidence="2">
    <location>
        <begin position="775"/>
        <end position="884"/>
    </location>
</feature>
<keyword evidence="1" id="KW-0175">Coiled coil</keyword>
<dbReference type="GeneID" id="13882678"/>
<dbReference type="eggNOG" id="ENOG502R2RI">
    <property type="taxonomic scope" value="Eukaryota"/>
</dbReference>
<proteinExistence type="predicted"/>
<keyword evidence="6" id="KW-1185">Reference proteome</keyword>
<dbReference type="KEGG" id="kaf:KAFR_0E00470"/>
<feature type="coiled-coil region" evidence="1">
    <location>
        <begin position="269"/>
        <end position="341"/>
    </location>
</feature>
<feature type="compositionally biased region" description="Polar residues" evidence="2">
    <location>
        <begin position="775"/>
        <end position="788"/>
    </location>
</feature>
<feature type="chain" id="PRO_5003559681" description="Fibronectin type-III domain-containing protein" evidence="3">
    <location>
        <begin position="25"/>
        <end position="884"/>
    </location>
</feature>
<dbReference type="RefSeq" id="XP_003957336.1">
    <property type="nucleotide sequence ID" value="XM_003957287.1"/>
</dbReference>
<dbReference type="FunCoup" id="H2AV01">
    <property type="interactions" value="37"/>
</dbReference>
<dbReference type="CDD" id="cd00063">
    <property type="entry name" value="FN3"/>
    <property type="match status" value="1"/>
</dbReference>
<dbReference type="SMART" id="SM00060">
    <property type="entry name" value="FN3"/>
    <property type="match status" value="1"/>
</dbReference>
<feature type="compositionally biased region" description="Polar residues" evidence="2">
    <location>
        <begin position="860"/>
        <end position="870"/>
    </location>
</feature>
<organism evidence="5 6">
    <name type="scientific">Kazachstania africana (strain ATCC 22294 / BCRC 22015 / CBS 2517 / CECT 1963 / NBRC 1671 / NRRL Y-8276)</name>
    <name type="common">Yeast</name>
    <name type="synonym">Kluyveromyces africanus</name>
    <dbReference type="NCBI Taxonomy" id="1071382"/>
    <lineage>
        <taxon>Eukaryota</taxon>
        <taxon>Fungi</taxon>
        <taxon>Dikarya</taxon>
        <taxon>Ascomycota</taxon>
        <taxon>Saccharomycotina</taxon>
        <taxon>Saccharomycetes</taxon>
        <taxon>Saccharomycetales</taxon>
        <taxon>Saccharomycetaceae</taxon>
        <taxon>Kazachstania</taxon>
    </lineage>
</organism>
<feature type="region of interest" description="Disordered" evidence="2">
    <location>
        <begin position="640"/>
        <end position="665"/>
    </location>
</feature>
<name>H2AV01_KAZAF</name>
<dbReference type="SUPFAM" id="SSF49265">
    <property type="entry name" value="Fibronectin type III"/>
    <property type="match status" value="1"/>
</dbReference>
<accession>H2AV01</accession>
<feature type="region of interest" description="Disordered" evidence="2">
    <location>
        <begin position="157"/>
        <end position="180"/>
    </location>
</feature>
<dbReference type="AlphaFoldDB" id="H2AV01"/>
<dbReference type="HOGENOM" id="CLU_012632_0_0_1"/>
<evidence type="ECO:0000256" key="1">
    <source>
        <dbReference type="SAM" id="Coils"/>
    </source>
</evidence>
<reference evidence="5 6" key="1">
    <citation type="journal article" date="2011" name="Proc. Natl. Acad. Sci. U.S.A.">
        <title>Evolutionary erosion of yeast sex chromosomes by mating-type switching accidents.</title>
        <authorList>
            <person name="Gordon J.L."/>
            <person name="Armisen D."/>
            <person name="Proux-Wera E."/>
            <person name="Oheigeartaigh S.S."/>
            <person name="Byrne K.P."/>
            <person name="Wolfe K.H."/>
        </authorList>
    </citation>
    <scope>NUCLEOTIDE SEQUENCE [LARGE SCALE GENOMIC DNA]</scope>
    <source>
        <strain evidence="6">ATCC 22294 / BCRC 22015 / CBS 2517 / CECT 1963 / NBRC 1671 / NRRL Y-8276</strain>
    </source>
</reference>
<feature type="compositionally biased region" description="Low complexity" evidence="2">
    <location>
        <begin position="797"/>
        <end position="809"/>
    </location>
</feature>
<keyword evidence="3" id="KW-0732">Signal</keyword>
<evidence type="ECO:0000256" key="3">
    <source>
        <dbReference type="SAM" id="SignalP"/>
    </source>
</evidence>
<feature type="domain" description="Fibronectin type-III" evidence="4">
    <location>
        <begin position="40"/>
        <end position="134"/>
    </location>
</feature>
<dbReference type="OrthoDB" id="5572782at2759"/>
<dbReference type="EMBL" id="HE650825">
    <property type="protein sequence ID" value="CCF58201.1"/>
    <property type="molecule type" value="Genomic_DNA"/>
</dbReference>
<dbReference type="PROSITE" id="PS50853">
    <property type="entry name" value="FN3"/>
    <property type="match status" value="1"/>
</dbReference>
<dbReference type="InterPro" id="IPR003961">
    <property type="entry name" value="FN3_dom"/>
</dbReference>
<evidence type="ECO:0000259" key="4">
    <source>
        <dbReference type="PROSITE" id="PS50853"/>
    </source>
</evidence>
<dbReference type="InterPro" id="IPR013783">
    <property type="entry name" value="Ig-like_fold"/>
</dbReference>
<feature type="signal peptide" evidence="3">
    <location>
        <begin position="1"/>
        <end position="24"/>
    </location>
</feature>
<feature type="compositionally biased region" description="Basic and acidic residues" evidence="2">
    <location>
        <begin position="836"/>
        <end position="851"/>
    </location>
</feature>
<dbReference type="InParanoid" id="H2AV01"/>
<evidence type="ECO:0000313" key="5">
    <source>
        <dbReference type="EMBL" id="CCF58201.1"/>
    </source>
</evidence>
<protein>
    <recommendedName>
        <fullName evidence="4">Fibronectin type-III domain-containing protein</fullName>
    </recommendedName>
</protein>
<dbReference type="InterPro" id="IPR036116">
    <property type="entry name" value="FN3_sf"/>
</dbReference>
<dbReference type="Gene3D" id="2.60.40.10">
    <property type="entry name" value="Immunoglobulins"/>
    <property type="match status" value="1"/>
</dbReference>
<evidence type="ECO:0000313" key="6">
    <source>
        <dbReference type="Proteomes" id="UP000005220"/>
    </source>
</evidence>
<evidence type="ECO:0000256" key="2">
    <source>
        <dbReference type="SAM" id="MobiDB-lite"/>
    </source>
</evidence>
<gene>
    <name evidence="5" type="primary">KAFR0E00470</name>
    <name evidence="5" type="ORF">KAFR_0E00470</name>
</gene>